<dbReference type="Pfam" id="PF00501">
    <property type="entry name" value="AMP-binding"/>
    <property type="match status" value="1"/>
</dbReference>
<evidence type="ECO:0000259" key="3">
    <source>
        <dbReference type="Pfam" id="PF00501"/>
    </source>
</evidence>
<keyword evidence="2" id="KW-0436">Ligase</keyword>
<proteinExistence type="inferred from homology"/>
<dbReference type="InterPro" id="IPR025110">
    <property type="entry name" value="AMP-bd_C"/>
</dbReference>
<dbReference type="AlphaFoldDB" id="A0A2X0L0H0"/>
<dbReference type="Gene3D" id="3.30.300.30">
    <property type="match status" value="1"/>
</dbReference>
<dbReference type="SUPFAM" id="SSF56801">
    <property type="entry name" value="Acetyl-CoA synthetase-like"/>
    <property type="match status" value="1"/>
</dbReference>
<accession>A0A2X0L0H0</accession>
<organism evidence="5 6">
    <name type="scientific">Microbotryum saponariae</name>
    <dbReference type="NCBI Taxonomy" id="289078"/>
    <lineage>
        <taxon>Eukaryota</taxon>
        <taxon>Fungi</taxon>
        <taxon>Dikarya</taxon>
        <taxon>Basidiomycota</taxon>
        <taxon>Pucciniomycotina</taxon>
        <taxon>Microbotryomycetes</taxon>
        <taxon>Microbotryales</taxon>
        <taxon>Microbotryaceae</taxon>
        <taxon>Microbotryum</taxon>
    </lineage>
</organism>
<evidence type="ECO:0000313" key="5">
    <source>
        <dbReference type="EMBL" id="SCZ89023.1"/>
    </source>
</evidence>
<dbReference type="PANTHER" id="PTHR24096">
    <property type="entry name" value="LONG-CHAIN-FATTY-ACID--COA LIGASE"/>
    <property type="match status" value="1"/>
</dbReference>
<evidence type="ECO:0000256" key="2">
    <source>
        <dbReference type="ARBA" id="ARBA00022598"/>
    </source>
</evidence>
<feature type="domain" description="AMP-dependent synthetase/ligase" evidence="3">
    <location>
        <begin position="24"/>
        <end position="406"/>
    </location>
</feature>
<dbReference type="OrthoDB" id="6509636at2759"/>
<protein>
    <submittedName>
        <fullName evidence="5">BZ3500_MvSof-1268-A1-R1_Chr1-1g00900 protein</fullName>
    </submittedName>
</protein>
<dbReference type="InterPro" id="IPR000873">
    <property type="entry name" value="AMP-dep_synth/lig_dom"/>
</dbReference>
<feature type="domain" description="AMP-binding enzyme C-terminal" evidence="4">
    <location>
        <begin position="457"/>
        <end position="537"/>
    </location>
</feature>
<name>A0A2X0L0H0_9BASI</name>
<gene>
    <name evidence="5" type="ORF">BZ3500_MVSOF-1268-A1-R1_CHR1-1G00900</name>
</gene>
<evidence type="ECO:0000256" key="1">
    <source>
        <dbReference type="ARBA" id="ARBA00006432"/>
    </source>
</evidence>
<dbReference type="CDD" id="cd05911">
    <property type="entry name" value="Firefly_Luc_like"/>
    <property type="match status" value="1"/>
</dbReference>
<reference evidence="6" key="1">
    <citation type="submission" date="2016-10" db="EMBL/GenBank/DDBJ databases">
        <authorList>
            <person name="Jeantristanb JTB J.-T."/>
            <person name="Ricardo R."/>
        </authorList>
    </citation>
    <scope>NUCLEOTIDE SEQUENCE [LARGE SCALE GENOMIC DNA]</scope>
</reference>
<dbReference type="GO" id="GO:0016405">
    <property type="term" value="F:CoA-ligase activity"/>
    <property type="evidence" value="ECO:0007669"/>
    <property type="project" value="TreeGrafter"/>
</dbReference>
<sequence length="557" mass="60572">MTIYTSPFPAVEKWSDQGLFDFIFENNDKIQPNNVALVDAGTGTEVTYKQLISDSLKLGHGLSQRYKPGQTMLIFSPNSIIYPSLLFGAQAAAMVATTANSSYTPNELAHQINISDADLLLVGSDLVDVAKKAVQEAGLKESQIFVLPGVDGKTNLQGLESYEVLIGSGKGFKQLKVPDIYAPAYLPFSSGTTGRGKGVAVSTFNITSVSLQLRQVKGLLRKTAIADVRIFSMMGKSVMGVLPLYHIYGLIVLLHQTLLNGGTIVLLTKFDLPLFLESVQRYKATVALLVPPIALALAKHPIVDNFDLSSLRWIMSGAAPLSADLQTVLERRLKNKTLILQGYGMSETTSVGLLPDVSQEVKAGTVGRLLASVEARLIDPQTGKDAKAGEPGELWLRGNNIMKGYHKNEKATAETINKDRWLMTGDVCIRSEDGVYTIVDRTKELIKYRGFQVPPAELEGLLLECPLVADAAVIGVWSEADATEFPRAYIVPDAAHKDDQDLAKKVQQFVADRVAPHKKLRGGVFLLDVIPKSPSGKILRKDLRTLAAKESEAQSKL</sequence>
<dbReference type="InterPro" id="IPR045851">
    <property type="entry name" value="AMP-bd_C_sf"/>
</dbReference>
<comment type="similarity">
    <text evidence="1">Belongs to the ATP-dependent AMP-binding enzyme family.</text>
</comment>
<dbReference type="Proteomes" id="UP000249723">
    <property type="component" value="Unassembled WGS sequence"/>
</dbReference>
<dbReference type="EMBL" id="FMWP01000013">
    <property type="protein sequence ID" value="SCZ89023.1"/>
    <property type="molecule type" value="Genomic_DNA"/>
</dbReference>
<evidence type="ECO:0000313" key="6">
    <source>
        <dbReference type="Proteomes" id="UP000249723"/>
    </source>
</evidence>
<dbReference type="PANTHER" id="PTHR24096:SF149">
    <property type="entry name" value="AMP-BINDING DOMAIN-CONTAINING PROTEIN-RELATED"/>
    <property type="match status" value="1"/>
</dbReference>
<dbReference type="STRING" id="289078.A0A2X0L0H0"/>
<dbReference type="InterPro" id="IPR042099">
    <property type="entry name" value="ANL_N_sf"/>
</dbReference>
<dbReference type="Gene3D" id="3.40.50.12780">
    <property type="entry name" value="N-terminal domain of ligase-like"/>
    <property type="match status" value="1"/>
</dbReference>
<evidence type="ECO:0000259" key="4">
    <source>
        <dbReference type="Pfam" id="PF13193"/>
    </source>
</evidence>
<dbReference type="Pfam" id="PF13193">
    <property type="entry name" value="AMP-binding_C"/>
    <property type="match status" value="1"/>
</dbReference>
<keyword evidence="6" id="KW-1185">Reference proteome</keyword>